<name>A0ABM8EN96_9BACT</name>
<gene>
    <name evidence="2" type="ORF">GURASL_26110</name>
</gene>
<dbReference type="NCBIfam" id="TIGR02532">
    <property type="entry name" value="IV_pilin_GFxxxE"/>
    <property type="match status" value="1"/>
</dbReference>
<keyword evidence="1" id="KW-0472">Membrane</keyword>
<dbReference type="Pfam" id="PF07963">
    <property type="entry name" value="N_methyl"/>
    <property type="match status" value="1"/>
</dbReference>
<dbReference type="InterPro" id="IPR012902">
    <property type="entry name" value="N_methyl_site"/>
</dbReference>
<reference evidence="2 3" key="1">
    <citation type="submission" date="2022-12" db="EMBL/GenBank/DDBJ databases">
        <title>Polyphasic characterization of Geotalea uranireducens NIT-SL11 newly isolated from a complex of sewage sludge and microbially reduced graphene oxide.</title>
        <authorList>
            <person name="Xie L."/>
            <person name="Yoshida N."/>
            <person name="Meng L."/>
        </authorList>
    </citation>
    <scope>NUCLEOTIDE SEQUENCE [LARGE SCALE GENOMIC DNA]</scope>
    <source>
        <strain evidence="2 3">NIT-SL11</strain>
    </source>
</reference>
<keyword evidence="3" id="KW-1185">Reference proteome</keyword>
<dbReference type="SUPFAM" id="SSF54523">
    <property type="entry name" value="Pili subunits"/>
    <property type="match status" value="1"/>
</dbReference>
<keyword evidence="1" id="KW-1133">Transmembrane helix</keyword>
<dbReference type="RefSeq" id="WP_281999814.1">
    <property type="nucleotide sequence ID" value="NZ_AP027151.1"/>
</dbReference>
<dbReference type="InterPro" id="IPR045584">
    <property type="entry name" value="Pilin-like"/>
</dbReference>
<evidence type="ECO:0000313" key="3">
    <source>
        <dbReference type="Proteomes" id="UP001317705"/>
    </source>
</evidence>
<evidence type="ECO:0000256" key="1">
    <source>
        <dbReference type="SAM" id="Phobius"/>
    </source>
</evidence>
<sequence length="306" mass="33434">MNRLSKREKGFTLVEMLVVVAIFGVIMGAVYSLYLAHQRAAYKQQDVMELQQNLVIGMDSLIKDIRMTGFLVTKSATQPYVSTLGHYSSQVTLYSASSLATNTMQITKDIATVAGPTLGPISVDSADSLSWFHKNDTVRIIRTSTASFIQPILADNQNDTATTSIFTIYTTSSGTPSVTLARSPDFPADVDFKAGDLIVKVLGANYPESISYVVEGCDGSEDPIKCLKRTAGGATQLVARYITGLHFSYIMDDNTETNTPSDDQIKDDLRAIKVTLTGQTTKKVSPTDTSSTRQLTTIVNMRNRRQ</sequence>
<accession>A0ABM8EN96</accession>
<keyword evidence="1" id="KW-0812">Transmembrane</keyword>
<dbReference type="PROSITE" id="PS00409">
    <property type="entry name" value="PROKAR_NTER_METHYL"/>
    <property type="match status" value="1"/>
</dbReference>
<evidence type="ECO:0000313" key="2">
    <source>
        <dbReference type="EMBL" id="BDV43688.1"/>
    </source>
</evidence>
<proteinExistence type="predicted"/>
<feature type="transmembrane region" description="Helical" evidence="1">
    <location>
        <begin position="12"/>
        <end position="34"/>
    </location>
</feature>
<organism evidence="2 3">
    <name type="scientific">Geotalea uraniireducens</name>
    <dbReference type="NCBI Taxonomy" id="351604"/>
    <lineage>
        <taxon>Bacteria</taxon>
        <taxon>Pseudomonadati</taxon>
        <taxon>Thermodesulfobacteriota</taxon>
        <taxon>Desulfuromonadia</taxon>
        <taxon>Geobacterales</taxon>
        <taxon>Geobacteraceae</taxon>
        <taxon>Geotalea</taxon>
    </lineage>
</organism>
<dbReference type="EMBL" id="AP027151">
    <property type="protein sequence ID" value="BDV43688.1"/>
    <property type="molecule type" value="Genomic_DNA"/>
</dbReference>
<protein>
    <recommendedName>
        <fullName evidence="4">Prepilin-type N-terminal cleavage/methylation domain-containing protein</fullName>
    </recommendedName>
</protein>
<dbReference type="Proteomes" id="UP001317705">
    <property type="component" value="Chromosome"/>
</dbReference>
<evidence type="ECO:0008006" key="4">
    <source>
        <dbReference type="Google" id="ProtNLM"/>
    </source>
</evidence>